<evidence type="ECO:0008006" key="4">
    <source>
        <dbReference type="Google" id="ProtNLM"/>
    </source>
</evidence>
<dbReference type="InterPro" id="IPR016195">
    <property type="entry name" value="Pol/histidinol_Pase-like"/>
</dbReference>
<evidence type="ECO:0000313" key="2">
    <source>
        <dbReference type="EMBL" id="SHE71563.1"/>
    </source>
</evidence>
<evidence type="ECO:0000313" key="3">
    <source>
        <dbReference type="Proteomes" id="UP000184170"/>
    </source>
</evidence>
<sequence>MFPQRFAFEAIALSLAVLLTACDGDRSTTDKAAKDQGKADEQIVGEEFGTATPDSGDISTEDNPYSASESATVPATGSAAGSAPASSADHPSNVYFGDTHVHTGWSADAGMDGAILTPDDAYRFALGQEVKSNSGLKAKLHRPYDWFMITDHSDGMGVINEIVAGNPEMMADETIKRWHDALTSGDEKAAADAKSELIVMQSEERLPKQVMDPKWMKSAWEKTVDAAEKYYKPGEFSTFIAYEWTVNADGGNNLHRNVIFRDGADRTRSLLPLTTFETQDPEKLWAWMQAYEQKTGGRVLAIPHNGNLSNGRMFEEQRFDGSQMTKEWAQMRAKYEPLFEVTQIKGQSESHPSLSPEDEFANWDLWDRGNLIMAPKPKGAIKYEYWREALKNGMHLQDELGTNPFQYGANGATDTHTGLSTTEEDNFFGKFKTLEPSNKQRWNFPLLTGPSGAYIGWEQAASGVMGVWAKENTREAIWDAMMRKETFATTGPRMQLRFFGGFDFNELDAEGDIATAGYQKGVPMGGKLSGAKSGQPMTFLIAAMKDPMGANLDRVQIVKGWVDGNGDTHEKVYNVKWSGNRKKDAMHRIQHVGDTVDLKTAKYTDDIGAPQLIGYFKDEEFNPAHKAVYYVRVLEIPTPRWTLYDKVRFGIDMDKKVPMTHQERAFSSPIWYTP</sequence>
<keyword evidence="3" id="KW-1185">Reference proteome</keyword>
<proteinExistence type="predicted"/>
<feature type="region of interest" description="Disordered" evidence="1">
    <location>
        <begin position="26"/>
        <end position="89"/>
    </location>
</feature>
<dbReference type="PROSITE" id="PS51257">
    <property type="entry name" value="PROKAR_LIPOPROTEIN"/>
    <property type="match status" value="1"/>
</dbReference>
<dbReference type="SUPFAM" id="SSF89550">
    <property type="entry name" value="PHP domain-like"/>
    <property type="match status" value="1"/>
</dbReference>
<reference evidence="3" key="1">
    <citation type="submission" date="2016-11" db="EMBL/GenBank/DDBJ databases">
        <authorList>
            <person name="Varghese N."/>
            <person name="Submissions S."/>
        </authorList>
    </citation>
    <scope>NUCLEOTIDE SEQUENCE [LARGE SCALE GENOMIC DNA]</scope>
    <source>
        <strain evidence="3">CGMCC 1.7063</strain>
    </source>
</reference>
<name>A0A1M4VRV4_9GAMM</name>
<dbReference type="InterPro" id="IPR022028">
    <property type="entry name" value="DUF3604"/>
</dbReference>
<dbReference type="Pfam" id="PF12228">
    <property type="entry name" value="DUF3604"/>
    <property type="match status" value="1"/>
</dbReference>
<dbReference type="OrthoDB" id="543560at2"/>
<gene>
    <name evidence="2" type="ORF">SAMN04487965_0494</name>
</gene>
<evidence type="ECO:0000256" key="1">
    <source>
        <dbReference type="SAM" id="MobiDB-lite"/>
    </source>
</evidence>
<dbReference type="AlphaFoldDB" id="A0A1M4VRV4"/>
<protein>
    <recommendedName>
        <fullName evidence="4">DUF3604 domain-containing protein</fullName>
    </recommendedName>
</protein>
<organism evidence="2 3">
    <name type="scientific">Microbulbifer donghaiensis</name>
    <dbReference type="NCBI Taxonomy" id="494016"/>
    <lineage>
        <taxon>Bacteria</taxon>
        <taxon>Pseudomonadati</taxon>
        <taxon>Pseudomonadota</taxon>
        <taxon>Gammaproteobacteria</taxon>
        <taxon>Cellvibrionales</taxon>
        <taxon>Microbulbiferaceae</taxon>
        <taxon>Microbulbifer</taxon>
    </lineage>
</organism>
<feature type="compositionally biased region" description="Low complexity" evidence="1">
    <location>
        <begin position="70"/>
        <end position="88"/>
    </location>
</feature>
<accession>A0A1M4VRV4</accession>
<feature type="compositionally biased region" description="Basic and acidic residues" evidence="1">
    <location>
        <begin position="26"/>
        <end position="41"/>
    </location>
</feature>
<dbReference type="STRING" id="494016.SAMN04487965_0494"/>
<dbReference type="EMBL" id="FQVA01000001">
    <property type="protein sequence ID" value="SHE71563.1"/>
    <property type="molecule type" value="Genomic_DNA"/>
</dbReference>
<feature type="compositionally biased region" description="Polar residues" evidence="1">
    <location>
        <begin position="57"/>
        <end position="69"/>
    </location>
</feature>
<dbReference type="RefSeq" id="WP_073271103.1">
    <property type="nucleotide sequence ID" value="NZ_FQVA01000001.1"/>
</dbReference>
<dbReference type="Proteomes" id="UP000184170">
    <property type="component" value="Unassembled WGS sequence"/>
</dbReference>
<dbReference type="Gene3D" id="3.20.20.140">
    <property type="entry name" value="Metal-dependent hydrolases"/>
    <property type="match status" value="1"/>
</dbReference>